<dbReference type="PANTHER" id="PTHR43745:SF2">
    <property type="entry name" value="NITROREDUCTASE MJ1384-RELATED"/>
    <property type="match status" value="1"/>
</dbReference>
<keyword evidence="3" id="KW-1185">Reference proteome</keyword>
<evidence type="ECO:0000313" key="3">
    <source>
        <dbReference type="Proteomes" id="UP000735541"/>
    </source>
</evidence>
<name>A0ABS6U0N5_STRHA</name>
<dbReference type="SUPFAM" id="SSF55469">
    <property type="entry name" value="FMN-dependent nitroreductase-like"/>
    <property type="match status" value="1"/>
</dbReference>
<evidence type="ECO:0000313" key="2">
    <source>
        <dbReference type="EMBL" id="MBV7674101.1"/>
    </source>
</evidence>
<dbReference type="Gene3D" id="3.40.109.10">
    <property type="entry name" value="NADH Oxidase"/>
    <property type="match status" value="1"/>
</dbReference>
<gene>
    <name evidence="2" type="ORF">STHAL_32150</name>
</gene>
<accession>A0ABS6U0N5</accession>
<proteinExistence type="predicted"/>
<dbReference type="RefSeq" id="WP_228873820.1">
    <property type="nucleotide sequence ID" value="NZ_JAHUVW010000004.1"/>
</dbReference>
<protein>
    <submittedName>
        <fullName evidence="2">SagB/ThcOx family dehydrogenase</fullName>
    </submittedName>
</protein>
<evidence type="ECO:0000259" key="1">
    <source>
        <dbReference type="Pfam" id="PF00881"/>
    </source>
</evidence>
<dbReference type="PANTHER" id="PTHR43745">
    <property type="entry name" value="NITROREDUCTASE MJ1384-RELATED"/>
    <property type="match status" value="1"/>
</dbReference>
<dbReference type="InterPro" id="IPR029479">
    <property type="entry name" value="Nitroreductase"/>
</dbReference>
<dbReference type="EMBL" id="JAHUVW010000004">
    <property type="protein sequence ID" value="MBV7674101.1"/>
    <property type="molecule type" value="Genomic_DNA"/>
</dbReference>
<dbReference type="Pfam" id="PF00881">
    <property type="entry name" value="Nitroreductase"/>
    <property type="match status" value="1"/>
</dbReference>
<dbReference type="CDD" id="cd02142">
    <property type="entry name" value="McbC_SagB-like_oxidoreductase"/>
    <property type="match status" value="1"/>
</dbReference>
<organism evidence="2 3">
    <name type="scientific">Streptomyces halstedii</name>
    <dbReference type="NCBI Taxonomy" id="1944"/>
    <lineage>
        <taxon>Bacteria</taxon>
        <taxon>Bacillati</taxon>
        <taxon>Actinomycetota</taxon>
        <taxon>Actinomycetes</taxon>
        <taxon>Kitasatosporales</taxon>
        <taxon>Streptomycetaceae</taxon>
        <taxon>Streptomyces</taxon>
    </lineage>
</organism>
<comment type="caution">
    <text evidence="2">The sequence shown here is derived from an EMBL/GenBank/DDBJ whole genome shotgun (WGS) entry which is preliminary data.</text>
</comment>
<sequence length="245" mass="25699">MWAESAAALFHQLSSFGWFEEPAPSATSAQPLPVVPPPPGEGHLVSLAHVLAARCSRRDFDGSPLSPEALTVLLWSGYGRTGTHRAVVPSCGGLLSLRLLVLALRVPGLTAGSAYPFLPDTLSLGPPTPAGPPQELFHTRHIDYERVAAVVFVVGDPRPPTDRYGDRGYRYTLLEAGHAAQNLCLAATAMRLGAVTVGGFDDEAVSVAFGLDREVPYYAVAVGGAGHEMPHEEVAAVLTLASGSA</sequence>
<dbReference type="Proteomes" id="UP000735541">
    <property type="component" value="Unassembled WGS sequence"/>
</dbReference>
<reference evidence="2 3" key="1">
    <citation type="submission" date="2021-07" db="EMBL/GenBank/DDBJ databases">
        <title>Sequencing Streptomyces halstedii LGO-A4 genome an citrus endophytic actinomycete.</title>
        <authorList>
            <person name="Samborskyy M."/>
            <person name="Scott N."/>
            <person name="Deglau R."/>
            <person name="Dickens S."/>
            <person name="Oliveira L.G."/>
        </authorList>
    </citation>
    <scope>NUCLEOTIDE SEQUENCE [LARGE SCALE GENOMIC DNA]</scope>
    <source>
        <strain evidence="2 3">LGO-A4</strain>
    </source>
</reference>
<dbReference type="InterPro" id="IPR000415">
    <property type="entry name" value="Nitroreductase-like"/>
</dbReference>
<dbReference type="InterPro" id="IPR052544">
    <property type="entry name" value="Bacteriocin_Proc_Enz"/>
</dbReference>
<feature type="domain" description="Nitroreductase" evidence="1">
    <location>
        <begin position="52"/>
        <end position="223"/>
    </location>
</feature>